<accession>A0A1L1PPU4</accession>
<evidence type="ECO:0000259" key="1">
    <source>
        <dbReference type="Pfam" id="PF00535"/>
    </source>
</evidence>
<dbReference type="InterPro" id="IPR001173">
    <property type="entry name" value="Glyco_trans_2-like"/>
</dbReference>
<dbReference type="PANTHER" id="PTHR43685:SF2">
    <property type="entry name" value="GLYCOSYLTRANSFERASE 2-LIKE DOMAIN-CONTAINING PROTEIN"/>
    <property type="match status" value="1"/>
</dbReference>
<dbReference type="SUPFAM" id="SSF53448">
    <property type="entry name" value="Nucleotide-diphospho-sugar transferases"/>
    <property type="match status" value="1"/>
</dbReference>
<dbReference type="PANTHER" id="PTHR43685">
    <property type="entry name" value="GLYCOSYLTRANSFERASE"/>
    <property type="match status" value="1"/>
</dbReference>
<evidence type="ECO:0000313" key="3">
    <source>
        <dbReference type="Proteomes" id="UP000028878"/>
    </source>
</evidence>
<dbReference type="AlphaFoldDB" id="A0A1L1PPU4"/>
<sequence length="324" mass="37048">MNTVEPTVSVIMPAWNAMRYIHAAIDSVLSQSYEDLELIVINDGSSDGDYAALERIDPRVRVIDGARGGVSRARNLGMAQARGHYFAFIDADDLWVPGKLRMQVDYLESHPDLGIVFGEIYRWRPDPDGTWPDPSAHFPDAQTLAQPNPDWHGWMYTRILMGCTLGMITPLMRREVYRAAGGFDESMERGEDYDFWLRCSRHARIQGFSAVMAIYRIHPASAMHKMIERNHLAELLERARERWGLSDPDGRRLPRLHYRYRLGRAHFDHGYTHYWSGDPAVAAREFAQSFRRGCLMGRSAAFWALSQLKRLRAATIAPGPIERS</sequence>
<dbReference type="CDD" id="cd00761">
    <property type="entry name" value="Glyco_tranf_GTA_type"/>
    <property type="match status" value="1"/>
</dbReference>
<dbReference type="RefSeq" id="WP_009515718.1">
    <property type="nucleotide sequence ID" value="NZ_CCAE010000032.1"/>
</dbReference>
<reference evidence="3" key="1">
    <citation type="submission" date="2014-11" db="EMBL/GenBank/DDBJ databases">
        <title>Draft genome sequence of Hydrogenophaga intermedia S1.</title>
        <authorList>
            <person name="Gan H.M."/>
            <person name="Chew T.H."/>
            <person name="Stolz A."/>
        </authorList>
    </citation>
    <scope>NUCLEOTIDE SEQUENCE [LARGE SCALE GENOMIC DNA]</scope>
    <source>
        <strain evidence="3">S1</strain>
    </source>
</reference>
<protein>
    <submittedName>
        <fullName evidence="2">Family 2 glycosyl transferase</fullName>
    </submittedName>
</protein>
<feature type="domain" description="Glycosyltransferase 2-like" evidence="1">
    <location>
        <begin position="9"/>
        <end position="134"/>
    </location>
</feature>
<evidence type="ECO:0000313" key="2">
    <source>
        <dbReference type="EMBL" id="CDN88937.1"/>
    </source>
</evidence>
<gene>
    <name evidence="2" type="ORF">BN948_03374</name>
</gene>
<dbReference type="InterPro" id="IPR029044">
    <property type="entry name" value="Nucleotide-diphossugar_trans"/>
</dbReference>
<dbReference type="Proteomes" id="UP000028878">
    <property type="component" value="Unassembled WGS sequence"/>
</dbReference>
<keyword evidence="2" id="KW-0808">Transferase</keyword>
<name>A0A1L1PPU4_HYDIT</name>
<dbReference type="GO" id="GO:0016740">
    <property type="term" value="F:transferase activity"/>
    <property type="evidence" value="ECO:0007669"/>
    <property type="project" value="UniProtKB-KW"/>
</dbReference>
<dbReference type="EMBL" id="CCAE010000032">
    <property type="protein sequence ID" value="CDN88937.1"/>
    <property type="molecule type" value="Genomic_DNA"/>
</dbReference>
<dbReference type="Gene3D" id="3.90.550.10">
    <property type="entry name" value="Spore Coat Polysaccharide Biosynthesis Protein SpsA, Chain A"/>
    <property type="match status" value="1"/>
</dbReference>
<proteinExistence type="predicted"/>
<organism evidence="2 3">
    <name type="scientific">Hydrogenophaga intermedia</name>
    <dbReference type="NCBI Taxonomy" id="65786"/>
    <lineage>
        <taxon>Bacteria</taxon>
        <taxon>Pseudomonadati</taxon>
        <taxon>Pseudomonadota</taxon>
        <taxon>Betaproteobacteria</taxon>
        <taxon>Burkholderiales</taxon>
        <taxon>Comamonadaceae</taxon>
        <taxon>Hydrogenophaga</taxon>
    </lineage>
</organism>
<dbReference type="Pfam" id="PF00535">
    <property type="entry name" value="Glycos_transf_2"/>
    <property type="match status" value="1"/>
</dbReference>
<dbReference type="InterPro" id="IPR050834">
    <property type="entry name" value="Glycosyltransf_2"/>
</dbReference>
<keyword evidence="3" id="KW-1185">Reference proteome</keyword>